<protein>
    <submittedName>
        <fullName evidence="3">Uncharacterized protein</fullName>
    </submittedName>
</protein>
<reference evidence="4" key="1">
    <citation type="journal article" date="2019" name="Nat. Commun.">
        <title>The genome of broomcorn millet.</title>
        <authorList>
            <person name="Zou C."/>
            <person name="Miki D."/>
            <person name="Li D."/>
            <person name="Tang Q."/>
            <person name="Xiao L."/>
            <person name="Rajput S."/>
            <person name="Deng P."/>
            <person name="Jia W."/>
            <person name="Huang R."/>
            <person name="Zhang M."/>
            <person name="Sun Y."/>
            <person name="Hu J."/>
            <person name="Fu X."/>
            <person name="Schnable P.S."/>
            <person name="Li F."/>
            <person name="Zhang H."/>
            <person name="Feng B."/>
            <person name="Zhu X."/>
            <person name="Liu R."/>
            <person name="Schnable J.C."/>
            <person name="Zhu J.-K."/>
            <person name="Zhang H."/>
        </authorList>
    </citation>
    <scope>NUCLEOTIDE SEQUENCE [LARGE SCALE GENOMIC DNA]</scope>
</reference>
<organism evidence="3 4">
    <name type="scientific">Panicum miliaceum</name>
    <name type="common">Proso millet</name>
    <name type="synonym">Broomcorn millet</name>
    <dbReference type="NCBI Taxonomy" id="4540"/>
    <lineage>
        <taxon>Eukaryota</taxon>
        <taxon>Viridiplantae</taxon>
        <taxon>Streptophyta</taxon>
        <taxon>Embryophyta</taxon>
        <taxon>Tracheophyta</taxon>
        <taxon>Spermatophyta</taxon>
        <taxon>Magnoliopsida</taxon>
        <taxon>Liliopsida</taxon>
        <taxon>Poales</taxon>
        <taxon>Poaceae</taxon>
        <taxon>PACMAD clade</taxon>
        <taxon>Panicoideae</taxon>
        <taxon>Panicodae</taxon>
        <taxon>Paniceae</taxon>
        <taxon>Panicinae</taxon>
        <taxon>Panicum</taxon>
        <taxon>Panicum sect. Panicum</taxon>
    </lineage>
</organism>
<keyword evidence="2" id="KW-0812">Transmembrane</keyword>
<accession>A0A3L6QDM6</accession>
<dbReference type="EMBL" id="PQIB02000013">
    <property type="protein sequence ID" value="RLM75713.1"/>
    <property type="molecule type" value="Genomic_DNA"/>
</dbReference>
<name>A0A3L6QDM6_PANMI</name>
<keyword evidence="2" id="KW-0472">Membrane</keyword>
<feature type="compositionally biased region" description="Basic residues" evidence="1">
    <location>
        <begin position="54"/>
        <end position="71"/>
    </location>
</feature>
<dbReference type="AlphaFoldDB" id="A0A3L6QDM6"/>
<evidence type="ECO:0000313" key="3">
    <source>
        <dbReference type="EMBL" id="RLM75713.1"/>
    </source>
</evidence>
<sequence length="166" mass="17519">MDGRHWCAWSAMPVLFLNLVAIILAGDAALHTNAGRRMHRPRDAAGASGLRASGNHRRTPSSSTAHHHHGDLRRGGSLRLPRPSAPSPTSASFPSASQRNGGGCARSSQPGMSRPGHSRAASSLAPLAPARGRPRHDRHIEDRGGRGSSGRVMAASGNRRGGSRWQ</sequence>
<keyword evidence="2" id="KW-1133">Transmembrane helix</keyword>
<feature type="region of interest" description="Disordered" evidence="1">
    <location>
        <begin position="35"/>
        <end position="166"/>
    </location>
</feature>
<feature type="compositionally biased region" description="Low complexity" evidence="1">
    <location>
        <begin position="118"/>
        <end position="131"/>
    </location>
</feature>
<proteinExistence type="predicted"/>
<dbReference type="Proteomes" id="UP000275267">
    <property type="component" value="Unassembled WGS sequence"/>
</dbReference>
<feature type="transmembrane region" description="Helical" evidence="2">
    <location>
        <begin position="6"/>
        <end position="30"/>
    </location>
</feature>
<evidence type="ECO:0000313" key="4">
    <source>
        <dbReference type="Proteomes" id="UP000275267"/>
    </source>
</evidence>
<comment type="caution">
    <text evidence="3">The sequence shown here is derived from an EMBL/GenBank/DDBJ whole genome shotgun (WGS) entry which is preliminary data.</text>
</comment>
<keyword evidence="4" id="KW-1185">Reference proteome</keyword>
<evidence type="ECO:0000256" key="2">
    <source>
        <dbReference type="SAM" id="Phobius"/>
    </source>
</evidence>
<gene>
    <name evidence="3" type="ORF">C2845_PM15G02620</name>
</gene>
<feature type="compositionally biased region" description="Low complexity" evidence="1">
    <location>
        <begin position="75"/>
        <end position="97"/>
    </location>
</feature>
<evidence type="ECO:0000256" key="1">
    <source>
        <dbReference type="SAM" id="MobiDB-lite"/>
    </source>
</evidence>